<keyword evidence="8" id="KW-1185">Reference proteome</keyword>
<dbReference type="GO" id="GO:0003677">
    <property type="term" value="F:DNA binding"/>
    <property type="evidence" value="ECO:0007669"/>
    <property type="project" value="InterPro"/>
</dbReference>
<evidence type="ECO:0000256" key="1">
    <source>
        <dbReference type="ARBA" id="ARBA00010641"/>
    </source>
</evidence>
<name>C7RD23_KANKD</name>
<dbReference type="InterPro" id="IPR039425">
    <property type="entry name" value="RNA_pol_sigma-70-like"/>
</dbReference>
<feature type="domain" description="RNA polymerase sigma factor 70 region 4 type 2" evidence="6">
    <location>
        <begin position="119"/>
        <end position="171"/>
    </location>
</feature>
<dbReference type="PANTHER" id="PTHR43133:SF51">
    <property type="entry name" value="RNA POLYMERASE SIGMA FACTOR"/>
    <property type="match status" value="1"/>
</dbReference>
<dbReference type="HOGENOM" id="CLU_047691_3_0_6"/>
<evidence type="ECO:0000259" key="6">
    <source>
        <dbReference type="Pfam" id="PF08281"/>
    </source>
</evidence>
<proteinExistence type="inferred from homology"/>
<dbReference type="Proteomes" id="UP000001231">
    <property type="component" value="Chromosome"/>
</dbReference>
<organism evidence="7 8">
    <name type="scientific">Kangiella koreensis (strain DSM 16069 / JCM 12317 / KCTC 12182 / SW-125)</name>
    <dbReference type="NCBI Taxonomy" id="523791"/>
    <lineage>
        <taxon>Bacteria</taxon>
        <taxon>Pseudomonadati</taxon>
        <taxon>Pseudomonadota</taxon>
        <taxon>Gammaproteobacteria</taxon>
        <taxon>Kangiellales</taxon>
        <taxon>Kangiellaceae</taxon>
        <taxon>Kangiella</taxon>
    </lineage>
</organism>
<sequence length="182" mass="21319">MNDLTLVKRVLNNEPGSFDELVKQYQKLVWHIVSKLVQNSEDTLELSQEVFLQVYNKLGQYKGGSQLSTWIGRIAYHFAVRFLQKQDRQLDEVDIETEAVENETGNSQHKELQNRQLKQQMHTAMKQLPVIQQTIISLYHLEELTLSEISEITELPQGTIKSHLFRARSRLKQILKAKREYL</sequence>
<reference evidence="7 8" key="1">
    <citation type="journal article" date="2009" name="Stand. Genomic Sci.">
        <title>Complete genome sequence of Kangiella koreensis type strain (SW-125).</title>
        <authorList>
            <person name="Han C."/>
            <person name="Sikorski J."/>
            <person name="Lapidus A."/>
            <person name="Nolan M."/>
            <person name="Glavina Del Rio T."/>
            <person name="Tice H."/>
            <person name="Cheng J.F."/>
            <person name="Lucas S."/>
            <person name="Chen F."/>
            <person name="Copeland A."/>
            <person name="Ivanova N."/>
            <person name="Mavromatis K."/>
            <person name="Ovchinnikova G."/>
            <person name="Pati A."/>
            <person name="Bruce D."/>
            <person name="Goodwin L."/>
            <person name="Pitluck S."/>
            <person name="Chen A."/>
            <person name="Palaniappan K."/>
            <person name="Land M."/>
            <person name="Hauser L."/>
            <person name="Chang Y.J."/>
            <person name="Jeffries C.D."/>
            <person name="Chain P."/>
            <person name="Saunders E."/>
            <person name="Brettin T."/>
            <person name="Goker M."/>
            <person name="Tindall B.J."/>
            <person name="Bristow J."/>
            <person name="Eisen J.A."/>
            <person name="Markowitz V."/>
            <person name="Hugenholtz P."/>
            <person name="Kyrpides N.C."/>
            <person name="Klenk H.P."/>
            <person name="Detter J.C."/>
        </authorList>
    </citation>
    <scope>NUCLEOTIDE SEQUENCE [LARGE SCALE GENOMIC DNA]</scope>
    <source>
        <strain evidence="8">DSM 16069 / KCTC 12182 / SW-125</strain>
    </source>
</reference>
<keyword evidence="2" id="KW-0805">Transcription regulation</keyword>
<accession>C7RD23</accession>
<dbReference type="EMBL" id="CP001707">
    <property type="protein sequence ID" value="ACV27165.1"/>
    <property type="molecule type" value="Genomic_DNA"/>
</dbReference>
<dbReference type="Gene3D" id="1.10.1740.10">
    <property type="match status" value="1"/>
</dbReference>
<evidence type="ECO:0000259" key="5">
    <source>
        <dbReference type="Pfam" id="PF04542"/>
    </source>
</evidence>
<evidence type="ECO:0000256" key="3">
    <source>
        <dbReference type="ARBA" id="ARBA00023082"/>
    </source>
</evidence>
<feature type="domain" description="RNA polymerase sigma-70 region 2" evidence="5">
    <location>
        <begin position="21"/>
        <end position="88"/>
    </location>
</feature>
<dbReference type="InterPro" id="IPR013324">
    <property type="entry name" value="RNA_pol_sigma_r3/r4-like"/>
</dbReference>
<evidence type="ECO:0000313" key="7">
    <source>
        <dbReference type="EMBL" id="ACV27165.1"/>
    </source>
</evidence>
<dbReference type="KEGG" id="kko:Kkor_1753"/>
<dbReference type="InterPro" id="IPR013249">
    <property type="entry name" value="RNA_pol_sigma70_r4_t2"/>
</dbReference>
<dbReference type="InterPro" id="IPR014284">
    <property type="entry name" value="RNA_pol_sigma-70_dom"/>
</dbReference>
<dbReference type="OrthoDB" id="9782108at2"/>
<keyword evidence="3" id="KW-0731">Sigma factor</keyword>
<dbReference type="CDD" id="cd06171">
    <property type="entry name" value="Sigma70_r4"/>
    <property type="match status" value="1"/>
</dbReference>
<dbReference type="Pfam" id="PF04542">
    <property type="entry name" value="Sigma70_r2"/>
    <property type="match status" value="1"/>
</dbReference>
<dbReference type="SUPFAM" id="SSF88659">
    <property type="entry name" value="Sigma3 and sigma4 domains of RNA polymerase sigma factors"/>
    <property type="match status" value="1"/>
</dbReference>
<dbReference type="InterPro" id="IPR036388">
    <property type="entry name" value="WH-like_DNA-bd_sf"/>
</dbReference>
<dbReference type="SUPFAM" id="SSF88946">
    <property type="entry name" value="Sigma2 domain of RNA polymerase sigma factors"/>
    <property type="match status" value="1"/>
</dbReference>
<dbReference type="eggNOG" id="COG1595">
    <property type="taxonomic scope" value="Bacteria"/>
</dbReference>
<gene>
    <name evidence="7" type="ordered locus">Kkor_1753</name>
</gene>
<dbReference type="NCBIfam" id="TIGR02937">
    <property type="entry name" value="sigma70-ECF"/>
    <property type="match status" value="1"/>
</dbReference>
<dbReference type="PANTHER" id="PTHR43133">
    <property type="entry name" value="RNA POLYMERASE ECF-TYPE SIGMA FACTO"/>
    <property type="match status" value="1"/>
</dbReference>
<dbReference type="InParanoid" id="C7RD23"/>
<evidence type="ECO:0000256" key="2">
    <source>
        <dbReference type="ARBA" id="ARBA00023015"/>
    </source>
</evidence>
<dbReference type="STRING" id="523791.Kkor_1753"/>
<evidence type="ECO:0000313" key="8">
    <source>
        <dbReference type="Proteomes" id="UP000001231"/>
    </source>
</evidence>
<keyword evidence="4" id="KW-0804">Transcription</keyword>
<dbReference type="RefSeq" id="WP_015780771.1">
    <property type="nucleotide sequence ID" value="NC_013166.1"/>
</dbReference>
<dbReference type="GO" id="GO:0006352">
    <property type="term" value="P:DNA-templated transcription initiation"/>
    <property type="evidence" value="ECO:0007669"/>
    <property type="project" value="InterPro"/>
</dbReference>
<protein>
    <submittedName>
        <fullName evidence="7">RNA polymerase, sigma-24 subunit, ECF subfamily</fullName>
    </submittedName>
</protein>
<dbReference type="Gene3D" id="1.10.10.10">
    <property type="entry name" value="Winged helix-like DNA-binding domain superfamily/Winged helix DNA-binding domain"/>
    <property type="match status" value="1"/>
</dbReference>
<dbReference type="AlphaFoldDB" id="C7RD23"/>
<dbReference type="GO" id="GO:0016987">
    <property type="term" value="F:sigma factor activity"/>
    <property type="evidence" value="ECO:0007669"/>
    <property type="project" value="UniProtKB-KW"/>
</dbReference>
<dbReference type="InterPro" id="IPR007627">
    <property type="entry name" value="RNA_pol_sigma70_r2"/>
</dbReference>
<dbReference type="Pfam" id="PF08281">
    <property type="entry name" value="Sigma70_r4_2"/>
    <property type="match status" value="1"/>
</dbReference>
<evidence type="ECO:0000256" key="4">
    <source>
        <dbReference type="ARBA" id="ARBA00023163"/>
    </source>
</evidence>
<comment type="similarity">
    <text evidence="1">Belongs to the sigma-70 factor family. ECF subfamily.</text>
</comment>
<dbReference type="InterPro" id="IPR013325">
    <property type="entry name" value="RNA_pol_sigma_r2"/>
</dbReference>